<dbReference type="InterPro" id="IPR008538">
    <property type="entry name" value="Uma2"/>
</dbReference>
<dbReference type="InterPro" id="IPR012296">
    <property type="entry name" value="Nuclease_put_TT1808"/>
</dbReference>
<feature type="domain" description="Putative restriction endonuclease" evidence="1">
    <location>
        <begin position="26"/>
        <end position="182"/>
    </location>
</feature>
<accession>A0A7Z9DZ24</accession>
<sequence>MLELTKNNFIFKTMIAHQHETYISPEDYLVGEETSPIKHEYIDGQVYAMAGASDAHVTICLNLASALRNHVRGRGCRVYMSDMKAQIDTANIYYYPDILVTCDPRDQKLTNYKKYPCLIVEVLSPKTEAFDRGDKFADYQELETLQEYILINQKRQRVDCFRRNNEGFWVLQFYHPGHEIHLTSIDFRTHIGALYEDVTFEDN</sequence>
<name>A0A7Z9DZ24_9CYAN</name>
<evidence type="ECO:0000313" key="3">
    <source>
        <dbReference type="Proteomes" id="UP000182190"/>
    </source>
</evidence>
<dbReference type="InterPro" id="IPR011335">
    <property type="entry name" value="Restrct_endonuc-II-like"/>
</dbReference>
<dbReference type="PANTHER" id="PTHR36558">
    <property type="entry name" value="GLR1098 PROTEIN"/>
    <property type="match status" value="1"/>
</dbReference>
<dbReference type="AlphaFoldDB" id="A0A7Z9DZ24"/>
<dbReference type="Proteomes" id="UP000182190">
    <property type="component" value="Unassembled WGS sequence"/>
</dbReference>
<dbReference type="Pfam" id="PF05685">
    <property type="entry name" value="Uma2"/>
    <property type="match status" value="1"/>
</dbReference>
<dbReference type="CDD" id="cd06260">
    <property type="entry name" value="DUF820-like"/>
    <property type="match status" value="1"/>
</dbReference>
<keyword evidence="3" id="KW-1185">Reference proteome</keyword>
<evidence type="ECO:0000259" key="1">
    <source>
        <dbReference type="Pfam" id="PF05685"/>
    </source>
</evidence>
<gene>
    <name evidence="2" type="ORF">PL9631_440032</name>
</gene>
<dbReference type="EMBL" id="CZCS02000184">
    <property type="protein sequence ID" value="VXD19229.1"/>
    <property type="molecule type" value="Genomic_DNA"/>
</dbReference>
<dbReference type="PANTHER" id="PTHR36558:SF1">
    <property type="entry name" value="RESTRICTION ENDONUCLEASE DOMAIN-CONTAINING PROTEIN-RELATED"/>
    <property type="match status" value="1"/>
</dbReference>
<proteinExistence type="predicted"/>
<comment type="caution">
    <text evidence="2">The sequence shown here is derived from an EMBL/GenBank/DDBJ whole genome shotgun (WGS) entry which is preliminary data.</text>
</comment>
<organism evidence="2 3">
    <name type="scientific">Planktothrix paucivesiculata PCC 9631</name>
    <dbReference type="NCBI Taxonomy" id="671071"/>
    <lineage>
        <taxon>Bacteria</taxon>
        <taxon>Bacillati</taxon>
        <taxon>Cyanobacteriota</taxon>
        <taxon>Cyanophyceae</taxon>
        <taxon>Oscillatoriophycideae</taxon>
        <taxon>Oscillatoriales</taxon>
        <taxon>Microcoleaceae</taxon>
        <taxon>Planktothrix</taxon>
    </lineage>
</organism>
<protein>
    <recommendedName>
        <fullName evidence="1">Putative restriction endonuclease domain-containing protein</fullName>
    </recommendedName>
</protein>
<dbReference type="Gene3D" id="3.90.1570.10">
    <property type="entry name" value="tt1808, chain A"/>
    <property type="match status" value="1"/>
</dbReference>
<dbReference type="SUPFAM" id="SSF52980">
    <property type="entry name" value="Restriction endonuclease-like"/>
    <property type="match status" value="1"/>
</dbReference>
<evidence type="ECO:0000313" key="2">
    <source>
        <dbReference type="EMBL" id="VXD19229.1"/>
    </source>
</evidence>
<reference evidence="2" key="1">
    <citation type="submission" date="2019-10" db="EMBL/GenBank/DDBJ databases">
        <authorList>
            <consortium name="Genoscope - CEA"/>
            <person name="William W."/>
        </authorList>
    </citation>
    <scope>NUCLEOTIDE SEQUENCE [LARGE SCALE GENOMIC DNA]</scope>
    <source>
        <strain evidence="2">BBR_PRJEB10994</strain>
    </source>
</reference>